<dbReference type="InterPro" id="IPR044278">
    <property type="entry name" value="BHLH95-like"/>
</dbReference>
<protein>
    <submittedName>
        <fullName evidence="6">Transcription factor MTB3-like</fullName>
    </submittedName>
</protein>
<dbReference type="Pfam" id="PF00010">
    <property type="entry name" value="HLH"/>
    <property type="match status" value="1"/>
</dbReference>
<evidence type="ECO:0000313" key="5">
    <source>
        <dbReference type="Proteomes" id="UP000228380"/>
    </source>
</evidence>
<evidence type="ECO:0000256" key="2">
    <source>
        <dbReference type="ARBA" id="ARBA00023015"/>
    </source>
</evidence>
<dbReference type="KEGG" id="pda:103717840"/>
<evidence type="ECO:0000313" key="6">
    <source>
        <dbReference type="RefSeq" id="XP_008804597.2"/>
    </source>
</evidence>
<dbReference type="GO" id="GO:0003700">
    <property type="term" value="F:DNA-binding transcription factor activity"/>
    <property type="evidence" value="ECO:0007669"/>
    <property type="project" value="InterPro"/>
</dbReference>
<proteinExistence type="inferred from homology"/>
<evidence type="ECO:0000256" key="3">
    <source>
        <dbReference type="ARBA" id="ARBA00023163"/>
    </source>
</evidence>
<accession>A0A8B7CRA4</accession>
<comment type="similarity">
    <text evidence="1">Belongs to the bHLH protein family.</text>
</comment>
<dbReference type="Proteomes" id="UP000228380">
    <property type="component" value="Unplaced"/>
</dbReference>
<sequence>MEGDFPEATLTNLLEASSQREKASMSSKNNVLYVERNRREKMNDFYTMLQSMVPNLFPKATRARIVGETIAYIKALEEEIITLDAEKVAREASSRSTALRITRSSSSVDVTVSGNVAFFGVCLVSRPRLVTQVLEVFEKHKAEVLSSTAACHDGNATITVTATVAEQEAVERIKGDLMII</sequence>
<dbReference type="PANTHER" id="PTHR46772:SF6">
    <property type="entry name" value="BHLH DOMAIN-CONTAINING PROTEIN"/>
    <property type="match status" value="1"/>
</dbReference>
<dbReference type="CDD" id="cd11393">
    <property type="entry name" value="bHLH_AtbHLH_like"/>
    <property type="match status" value="1"/>
</dbReference>
<dbReference type="InterPro" id="IPR045239">
    <property type="entry name" value="bHLH95_bHLH"/>
</dbReference>
<name>A0A8B7CRA4_PHODC</name>
<dbReference type="InterPro" id="IPR036638">
    <property type="entry name" value="HLH_DNA-bd_sf"/>
</dbReference>
<dbReference type="AlphaFoldDB" id="A0A8B7CRA4"/>
<evidence type="ECO:0000259" key="4">
    <source>
        <dbReference type="PROSITE" id="PS50888"/>
    </source>
</evidence>
<dbReference type="PROSITE" id="PS50888">
    <property type="entry name" value="BHLH"/>
    <property type="match status" value="1"/>
</dbReference>
<keyword evidence="2" id="KW-0805">Transcription regulation</keyword>
<keyword evidence="3" id="KW-0804">Transcription</keyword>
<reference evidence="6" key="1">
    <citation type="submission" date="2025-08" db="UniProtKB">
        <authorList>
            <consortium name="RefSeq"/>
        </authorList>
    </citation>
    <scope>IDENTIFICATION</scope>
    <source>
        <tissue evidence="6">Young leaves</tissue>
    </source>
</reference>
<dbReference type="PANTHER" id="PTHR46772">
    <property type="entry name" value="BHLH DOMAIN-CONTAINING PROTEIN"/>
    <property type="match status" value="1"/>
</dbReference>
<dbReference type="GO" id="GO:0046983">
    <property type="term" value="F:protein dimerization activity"/>
    <property type="evidence" value="ECO:0007669"/>
    <property type="project" value="InterPro"/>
</dbReference>
<evidence type="ECO:0000256" key="1">
    <source>
        <dbReference type="ARBA" id="ARBA00005510"/>
    </source>
</evidence>
<keyword evidence="5" id="KW-1185">Reference proteome</keyword>
<dbReference type="SUPFAM" id="SSF47459">
    <property type="entry name" value="HLH, helix-loop-helix DNA-binding domain"/>
    <property type="match status" value="1"/>
</dbReference>
<dbReference type="Gene3D" id="4.10.280.10">
    <property type="entry name" value="Helix-loop-helix DNA-binding domain"/>
    <property type="match status" value="1"/>
</dbReference>
<dbReference type="GO" id="GO:0009960">
    <property type="term" value="P:endosperm development"/>
    <property type="evidence" value="ECO:0007669"/>
    <property type="project" value="InterPro"/>
</dbReference>
<feature type="domain" description="BHLH" evidence="4">
    <location>
        <begin position="26"/>
        <end position="76"/>
    </location>
</feature>
<organism evidence="5 6">
    <name type="scientific">Phoenix dactylifera</name>
    <name type="common">Date palm</name>
    <dbReference type="NCBI Taxonomy" id="42345"/>
    <lineage>
        <taxon>Eukaryota</taxon>
        <taxon>Viridiplantae</taxon>
        <taxon>Streptophyta</taxon>
        <taxon>Embryophyta</taxon>
        <taxon>Tracheophyta</taxon>
        <taxon>Spermatophyta</taxon>
        <taxon>Magnoliopsida</taxon>
        <taxon>Liliopsida</taxon>
        <taxon>Arecaceae</taxon>
        <taxon>Coryphoideae</taxon>
        <taxon>Phoeniceae</taxon>
        <taxon>Phoenix</taxon>
    </lineage>
</organism>
<dbReference type="SMART" id="SM00353">
    <property type="entry name" value="HLH"/>
    <property type="match status" value="1"/>
</dbReference>
<dbReference type="InterPro" id="IPR011598">
    <property type="entry name" value="bHLH_dom"/>
</dbReference>
<dbReference type="GeneID" id="103717840"/>
<dbReference type="RefSeq" id="XP_008804597.2">
    <property type="nucleotide sequence ID" value="XM_008806375.2"/>
</dbReference>
<dbReference type="OrthoDB" id="1927122at2759"/>
<gene>
    <name evidence="6" type="primary">LOC103717840</name>
</gene>